<dbReference type="Gene3D" id="3.30.420.10">
    <property type="entry name" value="Ribonuclease H-like superfamily/Ribonuclease H"/>
    <property type="match status" value="1"/>
</dbReference>
<accession>Q7V8G4</accession>
<gene>
    <name evidence="2" type="primary">dnaQ</name>
    <name evidence="2" type="ordered locus">PMT_0386</name>
</gene>
<dbReference type="InterPro" id="IPR012337">
    <property type="entry name" value="RNaseH-like_sf"/>
</dbReference>
<dbReference type="GO" id="GO:0004527">
    <property type="term" value="F:exonuclease activity"/>
    <property type="evidence" value="ECO:0007669"/>
    <property type="project" value="UniProtKB-ARBA"/>
</dbReference>
<protein>
    <submittedName>
        <fullName evidence="2">Possible DNA polymerase III, epsilon subunit</fullName>
        <ecNumber evidence="2">2.7.7.7</ecNumber>
    </submittedName>
</protein>
<dbReference type="EC" id="2.7.7.7" evidence="2"/>
<dbReference type="AlphaFoldDB" id="Q7V8G4"/>
<dbReference type="CDD" id="cd06127">
    <property type="entry name" value="DEDDh"/>
    <property type="match status" value="1"/>
</dbReference>
<keyword evidence="2" id="KW-0548">Nucleotidyltransferase</keyword>
<feature type="domain" description="Exonuclease" evidence="1">
    <location>
        <begin position="78"/>
        <end position="242"/>
    </location>
</feature>
<dbReference type="HOGENOM" id="CLU_062227_1_0_3"/>
<keyword evidence="3" id="KW-1185">Reference proteome</keyword>
<organism evidence="2 3">
    <name type="scientific">Prochlorococcus marinus (strain MIT 9313)</name>
    <dbReference type="NCBI Taxonomy" id="74547"/>
    <lineage>
        <taxon>Bacteria</taxon>
        <taxon>Bacillati</taxon>
        <taxon>Cyanobacteriota</taxon>
        <taxon>Cyanophyceae</taxon>
        <taxon>Synechococcales</taxon>
        <taxon>Prochlorococcaceae</taxon>
        <taxon>Prochlorococcus</taxon>
    </lineage>
</organism>
<name>Q7V8G4_PROMM</name>
<sequence length="309" mass="34341">MGAGEYKQSIDELGVGEAKQHLFGAGQLDLLPDLNAEEAVVTPSKAVTTSKAVSLPQPHAPVALPSLHREALSSLPEMLLIIDTETTGLDPKRGQCLEVGAILFHAPQRAVLAQHSFLLPVETNAAESINRIPAEVTRLDQPWRQGLDYFQALLDAADLLVAHNAGFDRQWFGKDQLPAVSKPWLCTMEDIAWPVDRQLRSRPSVRDLALAYGVPVWAAHRALTDCIYLAEVFARCKDLETLLLHGLEPRRLMRAQVSYEQRHLAKDAGFRWNDPIQGAWTRRLSDREAAKLDFQVVAIDQQEEQPLSA</sequence>
<dbReference type="GO" id="GO:0003676">
    <property type="term" value="F:nucleic acid binding"/>
    <property type="evidence" value="ECO:0007669"/>
    <property type="project" value="InterPro"/>
</dbReference>
<evidence type="ECO:0000313" key="3">
    <source>
        <dbReference type="Proteomes" id="UP000001423"/>
    </source>
</evidence>
<dbReference type="SUPFAM" id="SSF53098">
    <property type="entry name" value="Ribonuclease H-like"/>
    <property type="match status" value="1"/>
</dbReference>
<dbReference type="GO" id="GO:0003887">
    <property type="term" value="F:DNA-directed DNA polymerase activity"/>
    <property type="evidence" value="ECO:0007669"/>
    <property type="project" value="UniProtKB-EC"/>
</dbReference>
<dbReference type="EMBL" id="BX548175">
    <property type="protein sequence ID" value="CAE20561.1"/>
    <property type="molecule type" value="Genomic_DNA"/>
</dbReference>
<reference evidence="2 3" key="1">
    <citation type="journal article" date="2003" name="Nature">
        <title>Genome divergence in two Prochlorococcus ecotypes reflects oceanic niche differentiation.</title>
        <authorList>
            <person name="Rocap G."/>
            <person name="Larimer F.W."/>
            <person name="Lamerdin J.E."/>
            <person name="Malfatti S."/>
            <person name="Chain P."/>
            <person name="Ahlgren N.A."/>
            <person name="Arellano A."/>
            <person name="Coleman M."/>
            <person name="Hauser L."/>
            <person name="Hess W.R."/>
            <person name="Johnson Z.I."/>
            <person name="Land M.L."/>
            <person name="Lindell D."/>
            <person name="Post A.F."/>
            <person name="Regala W."/>
            <person name="Shah M."/>
            <person name="Shaw S.L."/>
            <person name="Steglich C."/>
            <person name="Sullivan M.B."/>
            <person name="Ting C.S."/>
            <person name="Tolonen A."/>
            <person name="Webb E.A."/>
            <person name="Zinser E.R."/>
            <person name="Chisholm S.W."/>
        </authorList>
    </citation>
    <scope>NUCLEOTIDE SEQUENCE [LARGE SCALE GENOMIC DNA]</scope>
    <source>
        <strain evidence="3">MIT 9313</strain>
    </source>
</reference>
<dbReference type="InterPro" id="IPR013520">
    <property type="entry name" value="Ribonucl_H"/>
</dbReference>
<proteinExistence type="predicted"/>
<dbReference type="Pfam" id="PF00929">
    <property type="entry name" value="RNase_T"/>
    <property type="match status" value="1"/>
</dbReference>
<dbReference type="OrthoDB" id="9804290at2"/>
<dbReference type="InterPro" id="IPR036397">
    <property type="entry name" value="RNaseH_sf"/>
</dbReference>
<dbReference type="RefSeq" id="WP_011129765.1">
    <property type="nucleotide sequence ID" value="NC_005071.1"/>
</dbReference>
<dbReference type="Proteomes" id="UP000001423">
    <property type="component" value="Chromosome"/>
</dbReference>
<evidence type="ECO:0000313" key="2">
    <source>
        <dbReference type="EMBL" id="CAE20561.1"/>
    </source>
</evidence>
<keyword evidence="2" id="KW-0808">Transferase</keyword>
<evidence type="ECO:0000259" key="1">
    <source>
        <dbReference type="SMART" id="SM00479"/>
    </source>
</evidence>
<dbReference type="eggNOG" id="COG0847">
    <property type="taxonomic scope" value="Bacteria"/>
</dbReference>
<dbReference type="KEGG" id="pmt:PMT_0386"/>
<dbReference type="SMART" id="SM00479">
    <property type="entry name" value="EXOIII"/>
    <property type="match status" value="1"/>
</dbReference>